<accession>A0ABV3Z9D0</accession>
<dbReference type="Gene3D" id="3.40.630.10">
    <property type="entry name" value="Zn peptidases"/>
    <property type="match status" value="1"/>
</dbReference>
<comment type="caution">
    <text evidence="2">The sequence shown here is derived from an EMBL/GenBank/DDBJ whole genome shotgun (WGS) entry which is preliminary data.</text>
</comment>
<name>A0ABV3Z9D0_9BACT</name>
<reference evidence="2 3" key="1">
    <citation type="submission" date="2023-07" db="EMBL/GenBank/DDBJ databases">
        <authorList>
            <person name="Lian W.-H."/>
        </authorList>
    </citation>
    <scope>NUCLEOTIDE SEQUENCE [LARGE SCALE GENOMIC DNA]</scope>
    <source>
        <strain evidence="2 3">SYSU DXS3180</strain>
    </source>
</reference>
<dbReference type="Proteomes" id="UP001560573">
    <property type="component" value="Unassembled WGS sequence"/>
</dbReference>
<feature type="signal peptide" evidence="1">
    <location>
        <begin position="1"/>
        <end position="24"/>
    </location>
</feature>
<proteinExistence type="predicted"/>
<gene>
    <name evidence="2" type="ORF">QTN47_03155</name>
</gene>
<keyword evidence="3" id="KW-1185">Reference proteome</keyword>
<sequence>MKPFPYLTVIVIAVCLFFASATYANDSLSSFNNYKIAFVEKALAHKTTLGISKNGKAIEGFYFPGKTGKKALVIAGVHGSELSGIEVARQLVNELMQDTVRDYSTLVIPCLFVDNALMAMGAPAQIGSVKNLGRYTASGAVDPNRQMPSPGKAYNPATGLDHLHRSIEKENGLLLQIIAAFKPDRIVSIHAIRDTSRAGIYADPRTDARGYALGFERDSTLAIKMAAHISANGGVVPGNLLTLRTNAKYPSDPAIANAGEKQPRASCGSSLPGNVGCGISLGTWATTAVVDDDDPTNNRDAITLITMEFPGSKRTVDYDIAADVEACKKNVHAYAGCIKEVFLKN</sequence>
<dbReference type="EMBL" id="JAULBC010000001">
    <property type="protein sequence ID" value="MEX6686473.1"/>
    <property type="molecule type" value="Genomic_DNA"/>
</dbReference>
<dbReference type="SUPFAM" id="SSF53187">
    <property type="entry name" value="Zn-dependent exopeptidases"/>
    <property type="match status" value="1"/>
</dbReference>
<organism evidence="2 3">
    <name type="scientific">Danxiaibacter flavus</name>
    <dbReference type="NCBI Taxonomy" id="3049108"/>
    <lineage>
        <taxon>Bacteria</taxon>
        <taxon>Pseudomonadati</taxon>
        <taxon>Bacteroidota</taxon>
        <taxon>Chitinophagia</taxon>
        <taxon>Chitinophagales</taxon>
        <taxon>Chitinophagaceae</taxon>
        <taxon>Danxiaibacter</taxon>
    </lineage>
</organism>
<feature type="chain" id="PRO_5047301603" evidence="1">
    <location>
        <begin position="25"/>
        <end position="345"/>
    </location>
</feature>
<evidence type="ECO:0000313" key="3">
    <source>
        <dbReference type="Proteomes" id="UP001560573"/>
    </source>
</evidence>
<evidence type="ECO:0000313" key="2">
    <source>
        <dbReference type="EMBL" id="MEX6686473.1"/>
    </source>
</evidence>
<dbReference type="RefSeq" id="WP_369327869.1">
    <property type="nucleotide sequence ID" value="NZ_JAULBC010000001.1"/>
</dbReference>
<evidence type="ECO:0000256" key="1">
    <source>
        <dbReference type="SAM" id="SignalP"/>
    </source>
</evidence>
<protein>
    <submittedName>
        <fullName evidence="2">Succinylglutamate desuccinylase/aspartoacylase family protein</fullName>
    </submittedName>
</protein>
<keyword evidence="1" id="KW-0732">Signal</keyword>